<organism evidence="1 2">
    <name type="scientific">Cercospora zeae-maydis SCOH1-5</name>
    <dbReference type="NCBI Taxonomy" id="717836"/>
    <lineage>
        <taxon>Eukaryota</taxon>
        <taxon>Fungi</taxon>
        <taxon>Dikarya</taxon>
        <taxon>Ascomycota</taxon>
        <taxon>Pezizomycotina</taxon>
        <taxon>Dothideomycetes</taxon>
        <taxon>Dothideomycetidae</taxon>
        <taxon>Mycosphaerellales</taxon>
        <taxon>Mycosphaerellaceae</taxon>
        <taxon>Cercospora</taxon>
    </lineage>
</organism>
<keyword evidence="2" id="KW-1185">Reference proteome</keyword>
<dbReference type="Proteomes" id="UP000799539">
    <property type="component" value="Unassembled WGS sequence"/>
</dbReference>
<name>A0A6A6FQ64_9PEZI</name>
<protein>
    <submittedName>
        <fullName evidence="1">Uncharacterized protein</fullName>
    </submittedName>
</protein>
<dbReference type="EMBL" id="ML992665">
    <property type="protein sequence ID" value="KAF2215602.1"/>
    <property type="molecule type" value="Genomic_DNA"/>
</dbReference>
<proteinExistence type="predicted"/>
<sequence>MSDMVVPGRAVMETRPTPLPKQDTEIQAFDATHTVLRQLRTSRHRCTAGLKGFHDTIRGLGSENSVKRAQGGAYVAQSAIWTVNLQTFETSAQWVNADGSAESLSLLTQNGDLFMTSNPGAFPEAQSLTAAASFPDPTAACALITNYDVVVVLIWVALRARICANADLDKKIRELPVIARQVIKFFKAACDFKNVLLSSTLPSSRKRQDTGARVDLGYGYISVDYRETGERYLTNDATELGGLSLSGTRIWYTNSGVDHRYALMNSGMRLNLGSSAVTAPGSLPQDTDNSMAPGRAIGNDGKSFVAETAVWTVDAMTGNIDAYWIDGTGRRNRVMPVTNGDNLFFAPEAIYDQISATPLAIRAELPNTTAPPPPGGAADCRTGTVKCPACSDAINQCRAPDGTCVARDEVGACGYNCFPGNEFAGPSPDCYFGMSQSGCTALPCPDPVNEFRNRTGCFTIPTCVPPQVCIGNGQCGRVMSGGEWSSA</sequence>
<evidence type="ECO:0000313" key="1">
    <source>
        <dbReference type="EMBL" id="KAF2215602.1"/>
    </source>
</evidence>
<accession>A0A6A6FQ64</accession>
<dbReference type="OrthoDB" id="3649145at2759"/>
<reference evidence="1" key="1">
    <citation type="journal article" date="2020" name="Stud. Mycol.">
        <title>101 Dothideomycetes genomes: a test case for predicting lifestyles and emergence of pathogens.</title>
        <authorList>
            <person name="Haridas S."/>
            <person name="Albert R."/>
            <person name="Binder M."/>
            <person name="Bloem J."/>
            <person name="Labutti K."/>
            <person name="Salamov A."/>
            <person name="Andreopoulos B."/>
            <person name="Baker S."/>
            <person name="Barry K."/>
            <person name="Bills G."/>
            <person name="Bluhm B."/>
            <person name="Cannon C."/>
            <person name="Castanera R."/>
            <person name="Culley D."/>
            <person name="Daum C."/>
            <person name="Ezra D."/>
            <person name="Gonzalez J."/>
            <person name="Henrissat B."/>
            <person name="Kuo A."/>
            <person name="Liang C."/>
            <person name="Lipzen A."/>
            <person name="Lutzoni F."/>
            <person name="Magnuson J."/>
            <person name="Mondo S."/>
            <person name="Nolan M."/>
            <person name="Ohm R."/>
            <person name="Pangilinan J."/>
            <person name="Park H.-J."/>
            <person name="Ramirez L."/>
            <person name="Alfaro M."/>
            <person name="Sun H."/>
            <person name="Tritt A."/>
            <person name="Yoshinaga Y."/>
            <person name="Zwiers L.-H."/>
            <person name="Turgeon B."/>
            <person name="Goodwin S."/>
            <person name="Spatafora J."/>
            <person name="Crous P."/>
            <person name="Grigoriev I."/>
        </authorList>
    </citation>
    <scope>NUCLEOTIDE SEQUENCE</scope>
    <source>
        <strain evidence="1">SCOH1-5</strain>
    </source>
</reference>
<evidence type="ECO:0000313" key="2">
    <source>
        <dbReference type="Proteomes" id="UP000799539"/>
    </source>
</evidence>
<gene>
    <name evidence="1" type="ORF">CERZMDRAFT_94005</name>
</gene>
<dbReference type="AlphaFoldDB" id="A0A6A6FQ64"/>